<sequence>MKCFSFILLQALFWVPSLVFGVKLPLIPSSASQVQAAKDILDATKPNELIPPHKLASKFYRLSFLEGDPDRPFAIHHQVQSQAFYRMYIDHYMHLRVKPIYDELQRGRVVNILVPLGHNQGGSTAENQATSLTFDIRSAYNAFDDLVDEFWKNYASIYAQKYWQRLHNKREFLIENKDTFETTYSDLPEDKKAILGYQNKNKVVRDYLYHLRAMHGIAMNHIGSALEAKDDIAQRRASSLLASTSQDHRTDGKEYVFIDEGTSS</sequence>
<organism evidence="2 3">
    <name type="scientific">Mycosarcoma maydis</name>
    <name type="common">Corn smut fungus</name>
    <name type="synonym">Ustilago maydis</name>
    <dbReference type="NCBI Taxonomy" id="5270"/>
    <lineage>
        <taxon>Eukaryota</taxon>
        <taxon>Fungi</taxon>
        <taxon>Dikarya</taxon>
        <taxon>Basidiomycota</taxon>
        <taxon>Ustilaginomycotina</taxon>
        <taxon>Ustilaginomycetes</taxon>
        <taxon>Ustilaginales</taxon>
        <taxon>Ustilaginaceae</taxon>
        <taxon>Mycosarcoma</taxon>
    </lineage>
</organism>
<name>A0A0D1BW95_MYCMD</name>
<evidence type="ECO:0000313" key="2">
    <source>
        <dbReference type="EMBL" id="KIS66307.1"/>
    </source>
</evidence>
<reference evidence="2 3" key="1">
    <citation type="journal article" date="2006" name="Nature">
        <title>Insights from the genome of the biotrophic fungal plant pathogen Ustilago maydis.</title>
        <authorList>
            <person name="Kamper J."/>
            <person name="Kahmann R."/>
            <person name="Bolker M."/>
            <person name="Ma L.J."/>
            <person name="Brefort T."/>
            <person name="Saville B.J."/>
            <person name="Banuett F."/>
            <person name="Kronstad J.W."/>
            <person name="Gold S.E."/>
            <person name="Muller O."/>
            <person name="Perlin M.H."/>
            <person name="Wosten H.A."/>
            <person name="de Vries R."/>
            <person name="Ruiz-Herrera J."/>
            <person name="Reynaga-Pena C.G."/>
            <person name="Snetselaar K."/>
            <person name="McCann M."/>
            <person name="Perez-Martin J."/>
            <person name="Feldbrugge M."/>
            <person name="Basse C.W."/>
            <person name="Steinberg G."/>
            <person name="Ibeas J.I."/>
            <person name="Holloman W."/>
            <person name="Guzman P."/>
            <person name="Farman M."/>
            <person name="Stajich J.E."/>
            <person name="Sentandreu R."/>
            <person name="Gonzalez-Prieto J.M."/>
            <person name="Kennell J.C."/>
            <person name="Molina L."/>
            <person name="Schirawski J."/>
            <person name="Mendoza-Mendoza A."/>
            <person name="Greilinger D."/>
            <person name="Munch K."/>
            <person name="Rossel N."/>
            <person name="Scherer M."/>
            <person name="Vranes M."/>
            <person name="Ladendorf O."/>
            <person name="Vincon V."/>
            <person name="Fuchs U."/>
            <person name="Sandrock B."/>
            <person name="Meng S."/>
            <person name="Ho E.C."/>
            <person name="Cahill M.J."/>
            <person name="Boyce K.J."/>
            <person name="Klose J."/>
            <person name="Klosterman S.J."/>
            <person name="Deelstra H.J."/>
            <person name="Ortiz-Castellanos L."/>
            <person name="Li W."/>
            <person name="Sanchez-Alonso P."/>
            <person name="Schreier P.H."/>
            <person name="Hauser-Hahn I."/>
            <person name="Vaupel M."/>
            <person name="Koopmann E."/>
            <person name="Friedrich G."/>
            <person name="Voss H."/>
            <person name="Schluter T."/>
            <person name="Margolis J."/>
            <person name="Platt D."/>
            <person name="Swimmer C."/>
            <person name="Gnirke A."/>
            <person name="Chen F."/>
            <person name="Vysotskaia V."/>
            <person name="Mannhaupt G."/>
            <person name="Guldener U."/>
            <person name="Munsterkotter M."/>
            <person name="Haase D."/>
            <person name="Oesterheld M."/>
            <person name="Mewes H.W."/>
            <person name="Mauceli E.W."/>
            <person name="DeCaprio D."/>
            <person name="Wade C.M."/>
            <person name="Butler J."/>
            <person name="Young S."/>
            <person name="Jaffe D.B."/>
            <person name="Calvo S."/>
            <person name="Nusbaum C."/>
            <person name="Galagan J."/>
            <person name="Birren B.W."/>
        </authorList>
    </citation>
    <scope>NUCLEOTIDE SEQUENCE [LARGE SCALE GENOMIC DNA]</scope>
    <source>
        <strain evidence="3">DSM 14603 / FGSC 9021 / UM521</strain>
    </source>
</reference>
<feature type="signal peptide" evidence="1">
    <location>
        <begin position="1"/>
        <end position="21"/>
    </location>
</feature>
<protein>
    <submittedName>
        <fullName evidence="2">Uncharacterized protein</fullName>
    </submittedName>
</protein>
<dbReference type="Proteomes" id="UP000000561">
    <property type="component" value="Chromosome 19"/>
</dbReference>
<evidence type="ECO:0000256" key="1">
    <source>
        <dbReference type="SAM" id="SignalP"/>
    </source>
</evidence>
<proteinExistence type="predicted"/>
<feature type="chain" id="PRO_5002239312" evidence="1">
    <location>
        <begin position="22"/>
        <end position="264"/>
    </location>
</feature>
<dbReference type="RefSeq" id="XP_011392155.1">
    <property type="nucleotide sequence ID" value="XM_011393853.1"/>
</dbReference>
<dbReference type="AlphaFoldDB" id="A0A0D1BW95"/>
<dbReference type="EMBL" id="CM003158">
    <property type="protein sequence ID" value="KIS66307.1"/>
    <property type="molecule type" value="Genomic_DNA"/>
</dbReference>
<dbReference type="InParanoid" id="A0A0D1BW95"/>
<dbReference type="eggNOG" id="ENOG502RDSQ">
    <property type="taxonomic scope" value="Eukaryota"/>
</dbReference>
<accession>A0A0D1BW95</accession>
<keyword evidence="1" id="KW-0732">Signal</keyword>
<dbReference type="KEGG" id="uma:UMAG_10556"/>
<dbReference type="OrthoDB" id="2545620at2759"/>
<evidence type="ECO:0000313" key="3">
    <source>
        <dbReference type="Proteomes" id="UP000000561"/>
    </source>
</evidence>
<gene>
    <name evidence="2" type="ORF">UMAG_10556</name>
</gene>
<dbReference type="GeneID" id="23566572"/>
<keyword evidence="3" id="KW-1185">Reference proteome</keyword>
<dbReference type="VEuPathDB" id="FungiDB:UMAG_10556"/>